<reference evidence="1 2" key="1">
    <citation type="submission" date="2018-05" db="EMBL/GenBank/DDBJ databases">
        <title>Genomic Encyclopedia of Type Strains, Phase IV (KMG-IV): sequencing the most valuable type-strain genomes for metagenomic binning, comparative biology and taxonomic classification.</title>
        <authorList>
            <person name="Goeker M."/>
        </authorList>
    </citation>
    <scope>NUCLEOTIDE SEQUENCE [LARGE SCALE GENOMIC DNA]</scope>
    <source>
        <strain evidence="1 2">DSM 103371</strain>
    </source>
</reference>
<evidence type="ECO:0000313" key="2">
    <source>
        <dbReference type="Proteomes" id="UP000245390"/>
    </source>
</evidence>
<accession>A0A316GBJ0</accession>
<name>A0A316GBJ0_9RHOB</name>
<dbReference type="EMBL" id="QGGV01000001">
    <property type="protein sequence ID" value="PWK58281.1"/>
    <property type="molecule type" value="Genomic_DNA"/>
</dbReference>
<protein>
    <submittedName>
        <fullName evidence="1">Uncharacterized protein</fullName>
    </submittedName>
</protein>
<dbReference type="KEGG" id="salo:EF888_01910"/>
<gene>
    <name evidence="1" type="ORF">C8D95_10187</name>
</gene>
<dbReference type="Proteomes" id="UP000245390">
    <property type="component" value="Unassembled WGS sequence"/>
</dbReference>
<sequence length="121" mass="13536">MSEYLPKEVREGLELARKQTLRKKSRMRVKAGDRTFVILRHWTDGFALDADDAPHLRGLVDVYDGARHLSQCLIVASEADGGEMVFEYKRATPTAEQAPLDYEKTAGPVALIASRVGRRPP</sequence>
<dbReference type="AlphaFoldDB" id="A0A316GBJ0"/>
<dbReference type="RefSeq" id="WP_109757194.1">
    <property type="nucleotide sequence ID" value="NZ_CP034588.1"/>
</dbReference>
<organism evidence="1 2">
    <name type="scientific">Silicimonas algicola</name>
    <dbReference type="NCBI Taxonomy" id="1826607"/>
    <lineage>
        <taxon>Bacteria</taxon>
        <taxon>Pseudomonadati</taxon>
        <taxon>Pseudomonadota</taxon>
        <taxon>Alphaproteobacteria</taxon>
        <taxon>Rhodobacterales</taxon>
        <taxon>Paracoccaceae</taxon>
    </lineage>
</organism>
<comment type="caution">
    <text evidence="1">The sequence shown here is derived from an EMBL/GenBank/DDBJ whole genome shotgun (WGS) entry which is preliminary data.</text>
</comment>
<dbReference type="OrthoDB" id="7658488at2"/>
<keyword evidence="2" id="KW-1185">Reference proteome</keyword>
<proteinExistence type="predicted"/>
<evidence type="ECO:0000313" key="1">
    <source>
        <dbReference type="EMBL" id="PWK58281.1"/>
    </source>
</evidence>